<feature type="domain" description="RNA polymerase sigma factor 70 region 4 type 2" evidence="6">
    <location>
        <begin position="120"/>
        <end position="172"/>
    </location>
</feature>
<dbReference type="Gene3D" id="1.10.10.10">
    <property type="entry name" value="Winged helix-like DNA-binding domain superfamily/Winged helix DNA-binding domain"/>
    <property type="match status" value="1"/>
</dbReference>
<dbReference type="AlphaFoldDB" id="A0A1T5N577"/>
<dbReference type="InterPro" id="IPR036388">
    <property type="entry name" value="WH-like_DNA-bd_sf"/>
</dbReference>
<reference evidence="7 8" key="1">
    <citation type="submission" date="2017-02" db="EMBL/GenBank/DDBJ databases">
        <authorList>
            <person name="Peterson S.W."/>
        </authorList>
    </citation>
    <scope>NUCLEOTIDE SEQUENCE [LARGE SCALE GENOMIC DNA]</scope>
    <source>
        <strain evidence="7 8">DSM 18108</strain>
    </source>
</reference>
<dbReference type="InterPro" id="IPR007627">
    <property type="entry name" value="RNA_pol_sigma70_r2"/>
</dbReference>
<evidence type="ECO:0000256" key="3">
    <source>
        <dbReference type="ARBA" id="ARBA00023082"/>
    </source>
</evidence>
<dbReference type="InterPro" id="IPR013249">
    <property type="entry name" value="RNA_pol_sigma70_r4_t2"/>
</dbReference>
<keyword evidence="4" id="KW-0804">Transcription</keyword>
<gene>
    <name evidence="7" type="ORF">SAMN05660461_0447</name>
</gene>
<dbReference type="GO" id="GO:0016987">
    <property type="term" value="F:sigma factor activity"/>
    <property type="evidence" value="ECO:0007669"/>
    <property type="project" value="UniProtKB-KW"/>
</dbReference>
<dbReference type="InterPro" id="IPR014284">
    <property type="entry name" value="RNA_pol_sigma-70_dom"/>
</dbReference>
<dbReference type="NCBIfam" id="TIGR02985">
    <property type="entry name" value="Sig70_bacteroi1"/>
    <property type="match status" value="1"/>
</dbReference>
<dbReference type="PANTHER" id="PTHR43133:SF46">
    <property type="entry name" value="RNA POLYMERASE SIGMA-70 FACTOR ECF SUBFAMILY"/>
    <property type="match status" value="1"/>
</dbReference>
<dbReference type="GO" id="GO:0006352">
    <property type="term" value="P:DNA-templated transcription initiation"/>
    <property type="evidence" value="ECO:0007669"/>
    <property type="project" value="InterPro"/>
</dbReference>
<keyword evidence="2" id="KW-0805">Transcription regulation</keyword>
<comment type="similarity">
    <text evidence="1">Belongs to the sigma-70 factor family. ECF subfamily.</text>
</comment>
<name>A0A1T5N577_9BACT</name>
<dbReference type="Pfam" id="PF04542">
    <property type="entry name" value="Sigma70_r2"/>
    <property type="match status" value="1"/>
</dbReference>
<evidence type="ECO:0000259" key="6">
    <source>
        <dbReference type="Pfam" id="PF08281"/>
    </source>
</evidence>
<dbReference type="SUPFAM" id="SSF88946">
    <property type="entry name" value="Sigma2 domain of RNA polymerase sigma factors"/>
    <property type="match status" value="1"/>
</dbReference>
<sequence>MQAAPSITASLLLAFRNGETWAFNEIFTVYDARLMAYAAKICATRQDAEEVVQDVFISLWENRLGIEGPDISGWLIKVCRNKALKSLRRHVFQADISTLPDLAATQQNPLEQLYFDEIEEYIRQVIQTLPPARKKIFLMNREQHLSYQQIADELGISVFTVKKQISLAIQHLRATVTPYACSLALIMLPPMLN</sequence>
<dbReference type="InterPro" id="IPR013325">
    <property type="entry name" value="RNA_pol_sigma_r2"/>
</dbReference>
<dbReference type="SUPFAM" id="SSF88659">
    <property type="entry name" value="Sigma3 and sigma4 domains of RNA polymerase sigma factors"/>
    <property type="match status" value="1"/>
</dbReference>
<evidence type="ECO:0000256" key="2">
    <source>
        <dbReference type="ARBA" id="ARBA00023015"/>
    </source>
</evidence>
<dbReference type="Proteomes" id="UP000190166">
    <property type="component" value="Unassembled WGS sequence"/>
</dbReference>
<dbReference type="STRING" id="393003.SAMN05660461_0447"/>
<keyword evidence="8" id="KW-1185">Reference proteome</keyword>
<dbReference type="PANTHER" id="PTHR43133">
    <property type="entry name" value="RNA POLYMERASE ECF-TYPE SIGMA FACTO"/>
    <property type="match status" value="1"/>
</dbReference>
<dbReference type="InterPro" id="IPR013324">
    <property type="entry name" value="RNA_pol_sigma_r3/r4-like"/>
</dbReference>
<dbReference type="CDD" id="cd06171">
    <property type="entry name" value="Sigma70_r4"/>
    <property type="match status" value="1"/>
</dbReference>
<organism evidence="7 8">
    <name type="scientific">Chitinophaga ginsengisegetis</name>
    <dbReference type="NCBI Taxonomy" id="393003"/>
    <lineage>
        <taxon>Bacteria</taxon>
        <taxon>Pseudomonadati</taxon>
        <taxon>Bacteroidota</taxon>
        <taxon>Chitinophagia</taxon>
        <taxon>Chitinophagales</taxon>
        <taxon>Chitinophagaceae</taxon>
        <taxon>Chitinophaga</taxon>
    </lineage>
</organism>
<protein>
    <submittedName>
        <fullName evidence="7">RNA polymerase sigma-70 factor, ECF subfamily</fullName>
    </submittedName>
</protein>
<keyword evidence="3" id="KW-0731">Sigma factor</keyword>
<dbReference type="Gene3D" id="1.10.1740.10">
    <property type="match status" value="1"/>
</dbReference>
<dbReference type="GO" id="GO:0003677">
    <property type="term" value="F:DNA binding"/>
    <property type="evidence" value="ECO:0007669"/>
    <property type="project" value="InterPro"/>
</dbReference>
<dbReference type="InterPro" id="IPR014327">
    <property type="entry name" value="RNA_pol_sigma70_bacteroid"/>
</dbReference>
<dbReference type="RefSeq" id="WP_079467781.1">
    <property type="nucleotide sequence ID" value="NZ_FUZZ01000001.1"/>
</dbReference>
<evidence type="ECO:0000313" key="8">
    <source>
        <dbReference type="Proteomes" id="UP000190166"/>
    </source>
</evidence>
<accession>A0A1T5N577</accession>
<dbReference type="Pfam" id="PF08281">
    <property type="entry name" value="Sigma70_r4_2"/>
    <property type="match status" value="1"/>
</dbReference>
<dbReference type="InterPro" id="IPR039425">
    <property type="entry name" value="RNA_pol_sigma-70-like"/>
</dbReference>
<evidence type="ECO:0000259" key="5">
    <source>
        <dbReference type="Pfam" id="PF04542"/>
    </source>
</evidence>
<feature type="domain" description="RNA polymerase sigma-70 region 2" evidence="5">
    <location>
        <begin position="30"/>
        <end position="90"/>
    </location>
</feature>
<evidence type="ECO:0000313" key="7">
    <source>
        <dbReference type="EMBL" id="SKC95607.1"/>
    </source>
</evidence>
<dbReference type="NCBIfam" id="TIGR02937">
    <property type="entry name" value="sigma70-ECF"/>
    <property type="match status" value="1"/>
</dbReference>
<evidence type="ECO:0000256" key="4">
    <source>
        <dbReference type="ARBA" id="ARBA00023163"/>
    </source>
</evidence>
<dbReference type="EMBL" id="FUZZ01000001">
    <property type="protein sequence ID" value="SKC95607.1"/>
    <property type="molecule type" value="Genomic_DNA"/>
</dbReference>
<evidence type="ECO:0000256" key="1">
    <source>
        <dbReference type="ARBA" id="ARBA00010641"/>
    </source>
</evidence>
<proteinExistence type="inferred from homology"/>